<name>A0A5D0QZC3_9FLAO</name>
<gene>
    <name evidence="1" type="ORF">ES675_00210</name>
</gene>
<proteinExistence type="predicted"/>
<evidence type="ECO:0000313" key="1">
    <source>
        <dbReference type="EMBL" id="TYB74602.1"/>
    </source>
</evidence>
<evidence type="ECO:0000313" key="2">
    <source>
        <dbReference type="Proteomes" id="UP000324358"/>
    </source>
</evidence>
<reference evidence="1 2" key="1">
    <citation type="submission" date="2019-08" db="EMBL/GenBank/DDBJ databases">
        <title>Genomes of Antarctic Bizionia species.</title>
        <authorList>
            <person name="Bowman J.P."/>
        </authorList>
    </citation>
    <scope>NUCLEOTIDE SEQUENCE [LARGE SCALE GENOMIC DNA]</scope>
    <source>
        <strain evidence="1 2">APA-1</strain>
    </source>
</reference>
<dbReference type="AlphaFoldDB" id="A0A5D0QZC3"/>
<organism evidence="1 2">
    <name type="scientific">Bizionia algoritergicola</name>
    <dbReference type="NCBI Taxonomy" id="291187"/>
    <lineage>
        <taxon>Bacteria</taxon>
        <taxon>Pseudomonadati</taxon>
        <taxon>Bacteroidota</taxon>
        <taxon>Flavobacteriia</taxon>
        <taxon>Flavobacteriales</taxon>
        <taxon>Flavobacteriaceae</taxon>
        <taxon>Bizionia</taxon>
    </lineage>
</organism>
<dbReference type="InterPro" id="IPR013783">
    <property type="entry name" value="Ig-like_fold"/>
</dbReference>
<dbReference type="Proteomes" id="UP000324358">
    <property type="component" value="Unassembled WGS sequence"/>
</dbReference>
<dbReference type="OrthoDB" id="1354539at2"/>
<sequence>MPTISHISNFFGIPENSITNFIVNGANVEMHVEAAWGSPSFTPQNNDITYFIYTGPGVIQTGNAGMCNWNNCFAFYTLNGVQRTGSNTVGFPTGFRSWRYYRWKRIGNLPASIFRYSPVNSRIYIPETPVRNTSGNDGAVSYISSGSRTIYTNQANETNNAGNPDGDIAYYLSRNGGSVSYIYNDSLPNAITDLSASNTTANGFDLNFTPPSEVNPIEFYEVWINDGNEKWHPYHPAGEVLISGETFTNHISSGKTYKVKLAICDIYWNGSGMDEIESRRAFSNEIEITTL</sequence>
<comment type="caution">
    <text evidence="1">The sequence shown here is derived from an EMBL/GenBank/DDBJ whole genome shotgun (WGS) entry which is preliminary data.</text>
</comment>
<accession>A0A5D0QZC3</accession>
<dbReference type="RefSeq" id="WP_148367184.1">
    <property type="nucleotide sequence ID" value="NZ_VSKL01000001.1"/>
</dbReference>
<dbReference type="EMBL" id="VSKL01000001">
    <property type="protein sequence ID" value="TYB74602.1"/>
    <property type="molecule type" value="Genomic_DNA"/>
</dbReference>
<keyword evidence="2" id="KW-1185">Reference proteome</keyword>
<evidence type="ECO:0008006" key="3">
    <source>
        <dbReference type="Google" id="ProtNLM"/>
    </source>
</evidence>
<protein>
    <recommendedName>
        <fullName evidence="3">Fibronectin type-III domain-containing protein</fullName>
    </recommendedName>
</protein>
<dbReference type="Gene3D" id="2.60.40.10">
    <property type="entry name" value="Immunoglobulins"/>
    <property type="match status" value="1"/>
</dbReference>